<keyword evidence="2" id="KW-0677">Repeat</keyword>
<dbReference type="InterPro" id="IPR036179">
    <property type="entry name" value="Ig-like_dom_sf"/>
</dbReference>
<dbReference type="SMART" id="SM00408">
    <property type="entry name" value="IGc2"/>
    <property type="match status" value="3"/>
</dbReference>
<feature type="domain" description="Ig-like" evidence="6">
    <location>
        <begin position="128"/>
        <end position="202"/>
    </location>
</feature>
<dbReference type="InterPro" id="IPR013098">
    <property type="entry name" value="Ig_I-set"/>
</dbReference>
<keyword evidence="8" id="KW-1185">Reference proteome</keyword>
<evidence type="ECO:0000256" key="2">
    <source>
        <dbReference type="ARBA" id="ARBA00022737"/>
    </source>
</evidence>
<evidence type="ECO:0000313" key="8">
    <source>
        <dbReference type="Proteomes" id="UP000318571"/>
    </source>
</evidence>
<evidence type="ECO:0000256" key="4">
    <source>
        <dbReference type="ARBA" id="ARBA00023319"/>
    </source>
</evidence>
<dbReference type="OMA" id="CECALDI"/>
<gene>
    <name evidence="7" type="ORF">TCAL_13263</name>
</gene>
<feature type="chain" id="PRO_5022138620" description="Ig-like domain-containing protein" evidence="5">
    <location>
        <begin position="25"/>
        <end position="391"/>
    </location>
</feature>
<dbReference type="EMBL" id="VCGU01000001">
    <property type="protein sequence ID" value="TRY80572.1"/>
    <property type="molecule type" value="Genomic_DNA"/>
</dbReference>
<proteinExistence type="predicted"/>
<evidence type="ECO:0000256" key="1">
    <source>
        <dbReference type="ARBA" id="ARBA00022729"/>
    </source>
</evidence>
<evidence type="ECO:0000259" key="6">
    <source>
        <dbReference type="PROSITE" id="PS50835"/>
    </source>
</evidence>
<name>A0A553PSC4_TIGCA</name>
<dbReference type="Proteomes" id="UP000318571">
    <property type="component" value="Chromosome 12"/>
</dbReference>
<dbReference type="Pfam" id="PF13927">
    <property type="entry name" value="Ig_3"/>
    <property type="match status" value="2"/>
</dbReference>
<evidence type="ECO:0000256" key="3">
    <source>
        <dbReference type="ARBA" id="ARBA00023157"/>
    </source>
</evidence>
<dbReference type="InterPro" id="IPR051170">
    <property type="entry name" value="Neural/epithelial_adhesion"/>
</dbReference>
<dbReference type="InterPro" id="IPR007110">
    <property type="entry name" value="Ig-like_dom"/>
</dbReference>
<feature type="domain" description="Ig-like" evidence="6">
    <location>
        <begin position="220"/>
        <end position="307"/>
    </location>
</feature>
<dbReference type="InterPro" id="IPR003598">
    <property type="entry name" value="Ig_sub2"/>
</dbReference>
<dbReference type="STRING" id="6832.A0A553PSC4"/>
<evidence type="ECO:0000313" key="7">
    <source>
        <dbReference type="EMBL" id="TRY80572.1"/>
    </source>
</evidence>
<keyword evidence="3" id="KW-1015">Disulfide bond</keyword>
<protein>
    <recommendedName>
        <fullName evidence="6">Ig-like domain-containing protein</fullName>
    </recommendedName>
</protein>
<comment type="caution">
    <text evidence="7">The sequence shown here is derived from an EMBL/GenBank/DDBJ whole genome shotgun (WGS) entry which is preliminary data.</text>
</comment>
<dbReference type="PANTHER" id="PTHR12231">
    <property type="entry name" value="CTX-RELATED TYPE I TRANSMEMBRANE PROTEIN"/>
    <property type="match status" value="1"/>
</dbReference>
<evidence type="ECO:0000256" key="5">
    <source>
        <dbReference type="SAM" id="SignalP"/>
    </source>
</evidence>
<feature type="domain" description="Ig-like" evidence="6">
    <location>
        <begin position="31"/>
        <end position="121"/>
    </location>
</feature>
<dbReference type="SUPFAM" id="SSF48726">
    <property type="entry name" value="Immunoglobulin"/>
    <property type="match status" value="4"/>
</dbReference>
<reference evidence="7 8" key="1">
    <citation type="journal article" date="2018" name="Nat. Ecol. Evol.">
        <title>Genomic signatures of mitonuclear coevolution across populations of Tigriopus californicus.</title>
        <authorList>
            <person name="Barreto F.S."/>
            <person name="Watson E.T."/>
            <person name="Lima T.G."/>
            <person name="Willett C.S."/>
            <person name="Edmands S."/>
            <person name="Li W."/>
            <person name="Burton R.S."/>
        </authorList>
    </citation>
    <scope>NUCLEOTIDE SEQUENCE [LARGE SCALE GENOMIC DNA]</scope>
    <source>
        <strain evidence="7 8">San Diego</strain>
    </source>
</reference>
<dbReference type="PROSITE" id="PS50835">
    <property type="entry name" value="IG_LIKE"/>
    <property type="match status" value="3"/>
</dbReference>
<dbReference type="CDD" id="cd00096">
    <property type="entry name" value="Ig"/>
    <property type="match status" value="1"/>
</dbReference>
<dbReference type="PROSITE" id="PS51257">
    <property type="entry name" value="PROKAR_LIPOPROTEIN"/>
    <property type="match status" value="1"/>
</dbReference>
<sequence length="391" mass="43588">MMKPGTGIQICLLGLVLTLAACEAQMVELPPLIAPFTNMEGNWHSLVDGVRFSLECMAKGEPKPDLQWFKDDEPYEPVDGVVIDEAVLDFSDPRADLHEGRYYCKASNKLGSAKSEVVLVSTNRPKSPEWAIAPNFTVKPEVEIKEVDSFVEFKCNAVGSPKPEIIWTKNAEVLPDFTDKTVLTIDRVSKEDIGTYACNVSNLAGYDYKMVYLNILTQSPIFLESPRNRTVSINQEVFLRCSAKGYPIPSLEWRFNGNPIDVEADPELEQNDRGDLVIKRVQNETAGFYECLAKNVHGEVKQTGYLKVVSKTTIERGPVDMTAEIRSPVTMECLVVWDPSFELSILWKKDNVDVKMGGRFSQGSDNSLVIEDLAFDDAGKKTSQVAMKGNE</sequence>
<dbReference type="AlphaFoldDB" id="A0A553PSC4"/>
<dbReference type="InterPro" id="IPR013783">
    <property type="entry name" value="Ig-like_fold"/>
</dbReference>
<dbReference type="InterPro" id="IPR003599">
    <property type="entry name" value="Ig_sub"/>
</dbReference>
<dbReference type="PANTHER" id="PTHR12231:SF253">
    <property type="entry name" value="DPR-INTERACTING PROTEIN ETA, ISOFORM B-RELATED"/>
    <property type="match status" value="1"/>
</dbReference>
<dbReference type="Gene3D" id="2.60.40.10">
    <property type="entry name" value="Immunoglobulins"/>
    <property type="match status" value="4"/>
</dbReference>
<keyword evidence="4" id="KW-0393">Immunoglobulin domain</keyword>
<feature type="signal peptide" evidence="5">
    <location>
        <begin position="1"/>
        <end position="24"/>
    </location>
</feature>
<organism evidence="7 8">
    <name type="scientific">Tigriopus californicus</name>
    <name type="common">Marine copepod</name>
    <dbReference type="NCBI Taxonomy" id="6832"/>
    <lineage>
        <taxon>Eukaryota</taxon>
        <taxon>Metazoa</taxon>
        <taxon>Ecdysozoa</taxon>
        <taxon>Arthropoda</taxon>
        <taxon>Crustacea</taxon>
        <taxon>Multicrustacea</taxon>
        <taxon>Hexanauplia</taxon>
        <taxon>Copepoda</taxon>
        <taxon>Harpacticoida</taxon>
        <taxon>Harpacticidae</taxon>
        <taxon>Tigriopus</taxon>
    </lineage>
</organism>
<dbReference type="Pfam" id="PF07679">
    <property type="entry name" value="I-set"/>
    <property type="match status" value="1"/>
</dbReference>
<keyword evidence="1 5" id="KW-0732">Signal</keyword>
<dbReference type="FunFam" id="2.60.40.10:FF:000032">
    <property type="entry name" value="palladin isoform X1"/>
    <property type="match status" value="1"/>
</dbReference>
<accession>A0A553PSC4</accession>
<dbReference type="SMART" id="SM00409">
    <property type="entry name" value="IG"/>
    <property type="match status" value="3"/>
</dbReference>